<feature type="transmembrane region" description="Helical" evidence="6">
    <location>
        <begin position="145"/>
        <end position="168"/>
    </location>
</feature>
<feature type="transmembrane region" description="Helical" evidence="6">
    <location>
        <begin position="327"/>
        <end position="344"/>
    </location>
</feature>
<comment type="caution">
    <text evidence="7">The sequence shown here is derived from an EMBL/GenBank/DDBJ whole genome shotgun (WGS) entry which is preliminary data.</text>
</comment>
<evidence type="ECO:0000313" key="8">
    <source>
        <dbReference type="Proteomes" id="UP001162131"/>
    </source>
</evidence>
<dbReference type="SUPFAM" id="SSF103473">
    <property type="entry name" value="MFS general substrate transporter"/>
    <property type="match status" value="1"/>
</dbReference>
<evidence type="ECO:0000256" key="6">
    <source>
        <dbReference type="SAM" id="Phobius"/>
    </source>
</evidence>
<dbReference type="Pfam" id="PF00083">
    <property type="entry name" value="Sugar_tr"/>
    <property type="match status" value="1"/>
</dbReference>
<dbReference type="InterPro" id="IPR005828">
    <property type="entry name" value="MFS_sugar_transport-like"/>
</dbReference>
<dbReference type="EMBL" id="CAJZBQ010000051">
    <property type="protein sequence ID" value="CAG9330242.1"/>
    <property type="molecule type" value="Genomic_DNA"/>
</dbReference>
<keyword evidence="4 6" id="KW-0472">Membrane</keyword>
<reference evidence="7" key="1">
    <citation type="submission" date="2021-09" db="EMBL/GenBank/DDBJ databases">
        <authorList>
            <consortium name="AG Swart"/>
            <person name="Singh M."/>
            <person name="Singh A."/>
            <person name="Seah K."/>
            <person name="Emmerich C."/>
        </authorList>
    </citation>
    <scope>NUCLEOTIDE SEQUENCE</scope>
    <source>
        <strain evidence="7">ATCC30299</strain>
    </source>
</reference>
<feature type="compositionally biased region" description="Low complexity" evidence="5">
    <location>
        <begin position="545"/>
        <end position="558"/>
    </location>
</feature>
<feature type="transmembrane region" description="Helical" evidence="6">
    <location>
        <begin position="427"/>
        <end position="447"/>
    </location>
</feature>
<dbReference type="GO" id="GO:0016020">
    <property type="term" value="C:membrane"/>
    <property type="evidence" value="ECO:0007669"/>
    <property type="project" value="UniProtKB-SubCell"/>
</dbReference>
<feature type="transmembrane region" description="Helical" evidence="6">
    <location>
        <begin position="459"/>
        <end position="482"/>
    </location>
</feature>
<name>A0AAU9JR14_9CILI</name>
<evidence type="ECO:0000256" key="1">
    <source>
        <dbReference type="ARBA" id="ARBA00004141"/>
    </source>
</evidence>
<feature type="transmembrane region" description="Helical" evidence="6">
    <location>
        <begin position="364"/>
        <end position="381"/>
    </location>
</feature>
<evidence type="ECO:0000256" key="4">
    <source>
        <dbReference type="ARBA" id="ARBA00023136"/>
    </source>
</evidence>
<evidence type="ECO:0000256" key="3">
    <source>
        <dbReference type="ARBA" id="ARBA00022989"/>
    </source>
</evidence>
<keyword evidence="8" id="KW-1185">Reference proteome</keyword>
<feature type="transmembrane region" description="Helical" evidence="6">
    <location>
        <begin position="180"/>
        <end position="201"/>
    </location>
</feature>
<feature type="transmembrane region" description="Helical" evidence="6">
    <location>
        <begin position="488"/>
        <end position="507"/>
    </location>
</feature>
<feature type="transmembrane region" description="Helical" evidence="6">
    <location>
        <begin position="207"/>
        <end position="224"/>
    </location>
</feature>
<dbReference type="AlphaFoldDB" id="A0AAU9JR14"/>
<dbReference type="Proteomes" id="UP001162131">
    <property type="component" value="Unassembled WGS sequence"/>
</dbReference>
<feature type="region of interest" description="Disordered" evidence="5">
    <location>
        <begin position="539"/>
        <end position="558"/>
    </location>
</feature>
<proteinExistence type="predicted"/>
<keyword evidence="3 6" id="KW-1133">Transmembrane helix</keyword>
<evidence type="ECO:0000256" key="5">
    <source>
        <dbReference type="SAM" id="MobiDB-lite"/>
    </source>
</evidence>
<gene>
    <name evidence="7" type="ORF">BSTOLATCC_MIC50842</name>
</gene>
<accession>A0AAU9JR14</accession>
<comment type="subcellular location">
    <subcellularLocation>
        <location evidence="1">Membrane</location>
        <topology evidence="1">Multi-pass membrane protein</topology>
    </subcellularLocation>
</comment>
<feature type="transmembrane region" description="Helical" evidence="6">
    <location>
        <begin position="26"/>
        <end position="45"/>
    </location>
</feature>
<dbReference type="InterPro" id="IPR036259">
    <property type="entry name" value="MFS_trans_sf"/>
</dbReference>
<protein>
    <submittedName>
        <fullName evidence="7">Uncharacterized protein</fullName>
    </submittedName>
</protein>
<keyword evidence="2 6" id="KW-0812">Transmembrane</keyword>
<feature type="transmembrane region" description="Helical" evidence="6">
    <location>
        <begin position="94"/>
        <end position="114"/>
    </location>
</feature>
<organism evidence="7 8">
    <name type="scientific">Blepharisma stoltei</name>
    <dbReference type="NCBI Taxonomy" id="1481888"/>
    <lineage>
        <taxon>Eukaryota</taxon>
        <taxon>Sar</taxon>
        <taxon>Alveolata</taxon>
        <taxon>Ciliophora</taxon>
        <taxon>Postciliodesmatophora</taxon>
        <taxon>Heterotrichea</taxon>
        <taxon>Heterotrichida</taxon>
        <taxon>Blepharismidae</taxon>
        <taxon>Blepharisma</taxon>
    </lineage>
</organism>
<dbReference type="PANTHER" id="PTHR24064">
    <property type="entry name" value="SOLUTE CARRIER FAMILY 22 MEMBER"/>
    <property type="match status" value="1"/>
</dbReference>
<evidence type="ECO:0000313" key="7">
    <source>
        <dbReference type="EMBL" id="CAG9330242.1"/>
    </source>
</evidence>
<dbReference type="Gene3D" id="1.20.1250.20">
    <property type="entry name" value="MFS general substrate transporter like domains"/>
    <property type="match status" value="1"/>
</dbReference>
<sequence>MRNSLYSVSFEDAIQTIGGHHRYQKLLVALVSGIWAIQAFFIISLKFSLISPTLECSVNSDDCCKTIYKIAETSPYNAAREWDLVCDDKYKIDLINVCFYAGLGIGIFLLSWLANAWGRKPVIFTCLICAAVSLIAACLSVSAEFFMGCCMAIGFFIGGIYMTCLAYLIEAVSIKFRGLYTGAIFVAWGCGMLLMSLFSLLVDSWRIQFIVIAFFDISMTPIVFKFHESPRFLAANRGKYSKARYILNNIAHINSQQPFVEMLEGEKVIGYQEDHSISTSSQPSDSTQSSRKYSFIPISKGIVSVTEAELKNVKHYSYIDLCRLQSVRAEYAIIFMLFFLLGLSDLTDSQLAPSYLENNYINQSIISAIEILAYAGTVFSLGKMGRQVGLLITFGITGLSLLIALAFSQNKCSTNAFCAINTYVSKLLLSISRLGICGSKLIILIMINEKFPTSIRSLSLGGLGVAIIAASLLYPQTIIFFAKSKMSPMLGIGILMLFGSVISCMVTETKDKPMEDYVEEEKEEMKNPVDISNLEIQPAENNSLNHQNENFQQLNEEQ</sequence>
<dbReference type="GO" id="GO:0022857">
    <property type="term" value="F:transmembrane transporter activity"/>
    <property type="evidence" value="ECO:0007669"/>
    <property type="project" value="InterPro"/>
</dbReference>
<feature type="transmembrane region" description="Helical" evidence="6">
    <location>
        <begin position="121"/>
        <end position="139"/>
    </location>
</feature>
<feature type="transmembrane region" description="Helical" evidence="6">
    <location>
        <begin position="388"/>
        <end position="407"/>
    </location>
</feature>
<evidence type="ECO:0000256" key="2">
    <source>
        <dbReference type="ARBA" id="ARBA00022692"/>
    </source>
</evidence>